<keyword evidence="2" id="KW-0472">Membrane</keyword>
<feature type="transmembrane region" description="Helical" evidence="2">
    <location>
        <begin position="68"/>
        <end position="86"/>
    </location>
</feature>
<reference evidence="3" key="1">
    <citation type="submission" date="2022-05" db="EMBL/GenBank/DDBJ databases">
        <title>Complete genome sequence of toluene-degrading Gulosibacter sediminis strain ACHW.36C.</title>
        <authorList>
            <person name="Wai A.C."/>
            <person name="Lai G.K."/>
            <person name="Griffin S.D."/>
            <person name="Leung F.C."/>
        </authorList>
    </citation>
    <scope>NUCLEOTIDE SEQUENCE [LARGE SCALE GENOMIC DNA]</scope>
    <source>
        <strain evidence="3">ACHW.36C</strain>
    </source>
</reference>
<feature type="transmembrane region" description="Helical" evidence="2">
    <location>
        <begin position="148"/>
        <end position="171"/>
    </location>
</feature>
<name>A0ABY4N156_9MICO</name>
<dbReference type="Pfam" id="PF19779">
    <property type="entry name" value="DUF6264"/>
    <property type="match status" value="1"/>
</dbReference>
<proteinExistence type="predicted"/>
<dbReference type="EMBL" id="CP097160">
    <property type="protein sequence ID" value="UQN15764.1"/>
    <property type="molecule type" value="Genomic_DNA"/>
</dbReference>
<keyword evidence="2" id="KW-0812">Transmembrane</keyword>
<protein>
    <submittedName>
        <fullName evidence="3">DUF6264 family protein</fullName>
    </submittedName>
</protein>
<evidence type="ECO:0000256" key="2">
    <source>
        <dbReference type="SAM" id="Phobius"/>
    </source>
</evidence>
<evidence type="ECO:0000313" key="3">
    <source>
        <dbReference type="EMBL" id="UQN15764.1"/>
    </source>
</evidence>
<feature type="region of interest" description="Disordered" evidence="1">
    <location>
        <begin position="32"/>
        <end position="55"/>
    </location>
</feature>
<keyword evidence="2" id="KW-1133">Transmembrane helix</keyword>
<dbReference type="InterPro" id="IPR046231">
    <property type="entry name" value="DUF6264"/>
</dbReference>
<gene>
    <name evidence="3" type="ORF">M3M28_04755</name>
</gene>
<organism evidence="3">
    <name type="scientific">Gulosibacter sediminis</name>
    <dbReference type="NCBI Taxonomy" id="1729695"/>
    <lineage>
        <taxon>Bacteria</taxon>
        <taxon>Bacillati</taxon>
        <taxon>Actinomycetota</taxon>
        <taxon>Actinomycetes</taxon>
        <taxon>Micrococcales</taxon>
        <taxon>Microbacteriaceae</taxon>
        <taxon>Gulosibacter</taxon>
    </lineage>
</organism>
<sequence>MGQEGRNRHVGAHRRSHAAARFARQVAVHLAPPVTQPPSTGPRGNQPGPGGQFSPEELRRLRLRSDRIMGIGLFVLGIFGTIIHMSSVTEQSLVTQVALLYHQLDLGDYTRPADLGVVATTGVIAQLVNYAVWLYVAVRRWNAGKRAMWCAAVGAVIAVAITLAVVTAAMFSHPEIIDWFANGAPASSPTPTQ</sequence>
<evidence type="ECO:0000256" key="1">
    <source>
        <dbReference type="SAM" id="MobiDB-lite"/>
    </source>
</evidence>
<feature type="transmembrane region" description="Helical" evidence="2">
    <location>
        <begin position="115"/>
        <end position="136"/>
    </location>
</feature>
<accession>A0ABY4N156</accession>